<dbReference type="PANTHER" id="PTHR21340">
    <property type="entry name" value="DIADENOSINE 5,5-P1,P4-TETRAPHOSPHATE PYROPHOSPHOHYDROLASE MUTT"/>
    <property type="match status" value="1"/>
</dbReference>
<evidence type="ECO:0000259" key="2">
    <source>
        <dbReference type="PROSITE" id="PS51462"/>
    </source>
</evidence>
<gene>
    <name evidence="3" type="ORF">SAMN05421833_104310</name>
</gene>
<keyword evidence="1" id="KW-0378">Hydrolase</keyword>
<feature type="domain" description="Nudix hydrolase" evidence="2">
    <location>
        <begin position="4"/>
        <end position="130"/>
    </location>
</feature>
<dbReference type="STRING" id="58117.SAMN05421833_104310"/>
<dbReference type="SMART" id="SM00855">
    <property type="entry name" value="PGAM"/>
    <property type="match status" value="1"/>
</dbReference>
<organism evidence="3 4">
    <name type="scientific">Microbispora rosea</name>
    <dbReference type="NCBI Taxonomy" id="58117"/>
    <lineage>
        <taxon>Bacteria</taxon>
        <taxon>Bacillati</taxon>
        <taxon>Actinomycetota</taxon>
        <taxon>Actinomycetes</taxon>
        <taxon>Streptosporangiales</taxon>
        <taxon>Streptosporangiaceae</taxon>
        <taxon>Microbispora</taxon>
    </lineage>
</organism>
<dbReference type="CDD" id="cd07067">
    <property type="entry name" value="HP_PGM_like"/>
    <property type="match status" value="1"/>
</dbReference>
<accession>A0A1N6WQJ4</accession>
<dbReference type="InterPro" id="IPR000086">
    <property type="entry name" value="NUDIX_hydrolase_dom"/>
</dbReference>
<dbReference type="RefSeq" id="WP_076434031.1">
    <property type="nucleotide sequence ID" value="NZ_FTNI01000004.1"/>
</dbReference>
<evidence type="ECO:0000256" key="1">
    <source>
        <dbReference type="ARBA" id="ARBA00022801"/>
    </source>
</evidence>
<proteinExistence type="predicted"/>
<dbReference type="CDD" id="cd03673">
    <property type="entry name" value="NUDIX_Ap6A_hydrolase"/>
    <property type="match status" value="1"/>
</dbReference>
<dbReference type="Pfam" id="PF00300">
    <property type="entry name" value="His_Phos_1"/>
    <property type="match status" value="1"/>
</dbReference>
<dbReference type="InterPro" id="IPR013078">
    <property type="entry name" value="His_Pase_superF_clade-1"/>
</dbReference>
<name>A0A1N6WQJ4_9ACTN</name>
<sequence>MATGMIRAAGAVVWRGNEDDPEVALVHRPAYGDWSLPKGKLKRGEHVIAGALREVREETGLRVVLGRALPPVHYMHGGRLKRVDYWLAHALDDQVAVDGDEVDEVAWLPIQEARRRLTYAWDRGLLRAAGAAPFVTTPLILLRHALAGSRQEWKGDDDLRPLDERGRAQAEVLATVLGAYRPAVLVSSHSRRCTQTLKPYAERHGLEVREETALSESGYDPREAERLVRDLSAAPEPAVLCSHGKILPELLGMAGGALRGVRTADRTLAKGGFAVLHRAADRTGAVDNDVDDVDDDAAEHVLSLERYTT</sequence>
<dbReference type="PANTHER" id="PTHR21340:SF0">
    <property type="entry name" value="BIS(5'-NUCLEOSYL)-TETRAPHOSPHATASE [ASYMMETRICAL]"/>
    <property type="match status" value="1"/>
</dbReference>
<dbReference type="SUPFAM" id="SSF53254">
    <property type="entry name" value="Phosphoglycerate mutase-like"/>
    <property type="match status" value="1"/>
</dbReference>
<dbReference type="Proteomes" id="UP000186096">
    <property type="component" value="Unassembled WGS sequence"/>
</dbReference>
<dbReference type="InterPro" id="IPR015797">
    <property type="entry name" value="NUDIX_hydrolase-like_dom_sf"/>
</dbReference>
<dbReference type="SUPFAM" id="SSF55811">
    <property type="entry name" value="Nudix"/>
    <property type="match status" value="1"/>
</dbReference>
<dbReference type="GO" id="GO:0006754">
    <property type="term" value="P:ATP biosynthetic process"/>
    <property type="evidence" value="ECO:0007669"/>
    <property type="project" value="TreeGrafter"/>
</dbReference>
<evidence type="ECO:0000313" key="3">
    <source>
        <dbReference type="EMBL" id="SIQ92305.1"/>
    </source>
</evidence>
<dbReference type="AlphaFoldDB" id="A0A1N6WQJ4"/>
<dbReference type="EMBL" id="FTNI01000004">
    <property type="protein sequence ID" value="SIQ92305.1"/>
    <property type="molecule type" value="Genomic_DNA"/>
</dbReference>
<keyword evidence="4" id="KW-1185">Reference proteome</keyword>
<dbReference type="Pfam" id="PF00293">
    <property type="entry name" value="NUDIX"/>
    <property type="match status" value="1"/>
</dbReference>
<dbReference type="InterPro" id="IPR020084">
    <property type="entry name" value="NUDIX_hydrolase_CS"/>
</dbReference>
<dbReference type="PROSITE" id="PS00893">
    <property type="entry name" value="NUDIX_BOX"/>
    <property type="match status" value="1"/>
</dbReference>
<reference evidence="4" key="1">
    <citation type="submission" date="2017-01" db="EMBL/GenBank/DDBJ databases">
        <authorList>
            <person name="Varghese N."/>
            <person name="Submissions S."/>
        </authorList>
    </citation>
    <scope>NUCLEOTIDE SEQUENCE [LARGE SCALE GENOMIC DNA]</scope>
    <source>
        <strain evidence="4">ATCC 12950</strain>
    </source>
</reference>
<dbReference type="Gene3D" id="3.90.79.10">
    <property type="entry name" value="Nucleoside Triphosphate Pyrophosphohydrolase"/>
    <property type="match status" value="1"/>
</dbReference>
<dbReference type="PROSITE" id="PS51462">
    <property type="entry name" value="NUDIX"/>
    <property type="match status" value="1"/>
</dbReference>
<protein>
    <submittedName>
        <fullName evidence="3">8-oxo-dGTP diphosphatase</fullName>
    </submittedName>
</protein>
<dbReference type="GO" id="GO:0004081">
    <property type="term" value="F:bis(5'-nucleosyl)-tetraphosphatase (asymmetrical) activity"/>
    <property type="evidence" value="ECO:0007669"/>
    <property type="project" value="TreeGrafter"/>
</dbReference>
<evidence type="ECO:0000313" key="4">
    <source>
        <dbReference type="Proteomes" id="UP000186096"/>
    </source>
</evidence>
<dbReference type="Gene3D" id="3.40.50.1240">
    <property type="entry name" value="Phosphoglycerate mutase-like"/>
    <property type="match status" value="1"/>
</dbReference>
<dbReference type="InterPro" id="IPR051325">
    <property type="entry name" value="Nudix_hydrolase_domain"/>
</dbReference>
<dbReference type="GO" id="GO:0006167">
    <property type="term" value="P:AMP biosynthetic process"/>
    <property type="evidence" value="ECO:0007669"/>
    <property type="project" value="TreeGrafter"/>
</dbReference>
<dbReference type="InterPro" id="IPR029033">
    <property type="entry name" value="His_PPase_superfam"/>
</dbReference>